<evidence type="ECO:0000313" key="8">
    <source>
        <dbReference type="Proteomes" id="UP000289738"/>
    </source>
</evidence>
<feature type="transmembrane region" description="Helical" evidence="6">
    <location>
        <begin position="381"/>
        <end position="399"/>
    </location>
</feature>
<feature type="transmembrane region" description="Helical" evidence="6">
    <location>
        <begin position="131"/>
        <end position="151"/>
    </location>
</feature>
<organism evidence="7 8">
    <name type="scientific">Arachis hypogaea</name>
    <name type="common">Peanut</name>
    <dbReference type="NCBI Taxonomy" id="3818"/>
    <lineage>
        <taxon>Eukaryota</taxon>
        <taxon>Viridiplantae</taxon>
        <taxon>Streptophyta</taxon>
        <taxon>Embryophyta</taxon>
        <taxon>Tracheophyta</taxon>
        <taxon>Spermatophyta</taxon>
        <taxon>Magnoliopsida</taxon>
        <taxon>eudicotyledons</taxon>
        <taxon>Gunneridae</taxon>
        <taxon>Pentapetalae</taxon>
        <taxon>rosids</taxon>
        <taxon>fabids</taxon>
        <taxon>Fabales</taxon>
        <taxon>Fabaceae</taxon>
        <taxon>Papilionoideae</taxon>
        <taxon>50 kb inversion clade</taxon>
        <taxon>dalbergioids sensu lato</taxon>
        <taxon>Dalbergieae</taxon>
        <taxon>Pterocarpus clade</taxon>
        <taxon>Arachis</taxon>
    </lineage>
</organism>
<dbReference type="GO" id="GO:0015297">
    <property type="term" value="F:antiporter activity"/>
    <property type="evidence" value="ECO:0007669"/>
    <property type="project" value="InterPro"/>
</dbReference>
<dbReference type="AlphaFoldDB" id="A0A445CZ31"/>
<feature type="transmembrane region" description="Helical" evidence="6">
    <location>
        <begin position="452"/>
        <end position="477"/>
    </location>
</feature>
<dbReference type="PANTHER" id="PTHR11206">
    <property type="entry name" value="MULTIDRUG RESISTANCE PROTEIN"/>
    <property type="match status" value="1"/>
</dbReference>
<dbReference type="NCBIfam" id="TIGR00797">
    <property type="entry name" value="matE"/>
    <property type="match status" value="1"/>
</dbReference>
<keyword evidence="8" id="KW-1185">Reference proteome</keyword>
<feature type="transmembrane region" description="Helical" evidence="6">
    <location>
        <begin position="71"/>
        <end position="94"/>
    </location>
</feature>
<feature type="transmembrane region" description="Helical" evidence="6">
    <location>
        <begin position="600"/>
        <end position="621"/>
    </location>
</feature>
<comment type="similarity">
    <text evidence="2 6">Belongs to the multi antimicrobial extrusion (MATE) (TC 2.A.66.1) family.</text>
</comment>
<protein>
    <recommendedName>
        <fullName evidence="6">Protein DETOXIFICATION</fullName>
    </recommendedName>
    <alternativeName>
        <fullName evidence="6">Multidrug and toxic compound extrusion protein</fullName>
    </alternativeName>
</protein>
<dbReference type="GO" id="GO:0016020">
    <property type="term" value="C:membrane"/>
    <property type="evidence" value="ECO:0007669"/>
    <property type="project" value="UniProtKB-SubCell"/>
</dbReference>
<evidence type="ECO:0000256" key="6">
    <source>
        <dbReference type="RuleBase" id="RU004914"/>
    </source>
</evidence>
<dbReference type="InterPro" id="IPR002528">
    <property type="entry name" value="MATE_fam"/>
</dbReference>
<feature type="transmembrane region" description="Helical" evidence="6">
    <location>
        <begin position="204"/>
        <end position="225"/>
    </location>
</feature>
<dbReference type="CDD" id="cd13132">
    <property type="entry name" value="MATE_eukaryotic"/>
    <property type="match status" value="1"/>
</dbReference>
<evidence type="ECO:0000256" key="3">
    <source>
        <dbReference type="ARBA" id="ARBA00022692"/>
    </source>
</evidence>
<feature type="transmembrane region" description="Helical" evidence="6">
    <location>
        <begin position="573"/>
        <end position="593"/>
    </location>
</feature>
<feature type="transmembrane region" description="Helical" evidence="6">
    <location>
        <begin position="27"/>
        <end position="50"/>
    </location>
</feature>
<feature type="transmembrane region" description="Helical" evidence="6">
    <location>
        <begin position="237"/>
        <end position="262"/>
    </location>
</feature>
<proteinExistence type="inferred from homology"/>
<reference evidence="7 8" key="1">
    <citation type="submission" date="2019-01" db="EMBL/GenBank/DDBJ databases">
        <title>Sequencing of cultivated peanut Arachis hypogaea provides insights into genome evolution and oil improvement.</title>
        <authorList>
            <person name="Chen X."/>
        </authorList>
    </citation>
    <scope>NUCLEOTIDE SEQUENCE [LARGE SCALE GENOMIC DNA]</scope>
    <source>
        <strain evidence="8">cv. Fuhuasheng</strain>
        <tissue evidence="7">Leaves</tissue>
    </source>
</reference>
<feature type="transmembrane region" description="Helical" evidence="6">
    <location>
        <begin position="349"/>
        <end position="369"/>
    </location>
</feature>
<dbReference type="GO" id="GO:0042910">
    <property type="term" value="F:xenobiotic transmembrane transporter activity"/>
    <property type="evidence" value="ECO:0007669"/>
    <property type="project" value="InterPro"/>
</dbReference>
<keyword evidence="3 6" id="KW-0812">Transmembrane</keyword>
<feature type="transmembrane region" description="Helical" evidence="6">
    <location>
        <begin position="282"/>
        <end position="304"/>
    </location>
</feature>
<keyword evidence="4 6" id="KW-1133">Transmembrane helix</keyword>
<feature type="transmembrane region" description="Helical" evidence="6">
    <location>
        <begin position="419"/>
        <end position="445"/>
    </location>
</feature>
<feature type="transmembrane region" description="Helical" evidence="6">
    <location>
        <begin position="541"/>
        <end position="561"/>
    </location>
</feature>
<comment type="caution">
    <text evidence="7">The sequence shown here is derived from an EMBL/GenBank/DDBJ whole genome shotgun (WGS) entry which is preliminary data.</text>
</comment>
<dbReference type="EMBL" id="SDMP01000005">
    <property type="protein sequence ID" value="RYR56161.1"/>
    <property type="molecule type" value="Genomic_DNA"/>
</dbReference>
<feature type="transmembrane region" description="Helical" evidence="6">
    <location>
        <begin position="497"/>
        <end position="520"/>
    </location>
</feature>
<dbReference type="InterPro" id="IPR045069">
    <property type="entry name" value="MATE_euk"/>
</dbReference>
<evidence type="ECO:0000256" key="5">
    <source>
        <dbReference type="ARBA" id="ARBA00023136"/>
    </source>
</evidence>
<dbReference type="Pfam" id="PF01554">
    <property type="entry name" value="MatE"/>
    <property type="match status" value="3"/>
</dbReference>
<keyword evidence="5 6" id="KW-0472">Membrane</keyword>
<gene>
    <name evidence="7" type="ORF">Ahy_A05g021933</name>
</gene>
<evidence type="ECO:0000313" key="7">
    <source>
        <dbReference type="EMBL" id="RYR56161.1"/>
    </source>
</evidence>
<sequence>MDFSVAPTSSVRISNTLGMSHPRAAKYSFYVTMSQSLFIGILFLIFVLLSKEHLALIFTNSEDMIRAVCDLAYLLAVAILLSSLSQVISGVAIGSGWQVMVGYINLACHYIVGLSLGYFLGFNKHLGVKGLWGGTMCGSIIQIFVLIVIIWKTNWTKQAPLLVDVRKESCTDHHHDEENDYLGVKSLKDAKFVLWNETVKLWKIALPVALSSLFQFLINSSVNIYAGHIGDIILSSISVYTGVISSIYLCLLYGMSSAVATLCGQAYGAGEIQSTGIFVQRSWIALSVTSIFLLPTHIYATPILEFLGQEKGIAKIAGNYALQVIPNMFSYAISLPIQRFLQAQCKVNAIMFISFVSLVIQNLLLYIFINAMDLGTTGLALATNVTGWVFALALTIYASCWCKEGWNGLSWMAFSDLWAFIRLSLSFSVMTCLDQWHGNFVVLLVGQLQNPVIALGSYSICMNILGIYAMLLFGMSIATSVRVSNTLGMSHPRAARYSFFVAMFESLFMGILFMIVIFFSKQQIATIFTNSDDMIKAVGDLANVLALALIISSASLVITGVATGCGWQVMVGYINLACYYILGLSLGYFLGFIQHLGVKGLWGGTLSGSIIQILVITVIIWRTNWTKQVEQTANRMQKWSPKGIRKEMI</sequence>
<evidence type="ECO:0000256" key="2">
    <source>
        <dbReference type="ARBA" id="ARBA00010199"/>
    </source>
</evidence>
<dbReference type="STRING" id="3818.A0A445CZ31"/>
<evidence type="ECO:0000256" key="1">
    <source>
        <dbReference type="ARBA" id="ARBA00004141"/>
    </source>
</evidence>
<comment type="subcellular location">
    <subcellularLocation>
        <location evidence="1">Membrane</location>
        <topology evidence="1">Multi-pass membrane protein</topology>
    </subcellularLocation>
</comment>
<evidence type="ECO:0000256" key="4">
    <source>
        <dbReference type="ARBA" id="ARBA00022989"/>
    </source>
</evidence>
<accession>A0A445CZ31</accession>
<dbReference type="Proteomes" id="UP000289738">
    <property type="component" value="Chromosome A05"/>
</dbReference>
<feature type="transmembrane region" description="Helical" evidence="6">
    <location>
        <begin position="100"/>
        <end position="119"/>
    </location>
</feature>
<dbReference type="GO" id="GO:1990961">
    <property type="term" value="P:xenobiotic detoxification by transmembrane export across the plasma membrane"/>
    <property type="evidence" value="ECO:0007669"/>
    <property type="project" value="InterPro"/>
</dbReference>
<name>A0A445CZ31_ARAHY</name>